<comment type="caution">
    <text evidence="1">The sequence shown here is derived from an EMBL/GenBank/DDBJ whole genome shotgun (WGS) entry which is preliminary data.</text>
</comment>
<dbReference type="STRING" id="555500.I215_02478"/>
<organism evidence="1 2">
    <name type="scientific">Galbibacter marinus</name>
    <dbReference type="NCBI Taxonomy" id="555500"/>
    <lineage>
        <taxon>Bacteria</taxon>
        <taxon>Pseudomonadati</taxon>
        <taxon>Bacteroidota</taxon>
        <taxon>Flavobacteriia</taxon>
        <taxon>Flavobacteriales</taxon>
        <taxon>Flavobacteriaceae</taxon>
        <taxon>Galbibacter</taxon>
    </lineage>
</organism>
<reference evidence="1 2" key="1">
    <citation type="journal article" date="2012" name="J. Bacteriol.">
        <title>Genome Sequence of Galbibacter marinum Type Strain ck-I2-15.</title>
        <authorList>
            <person name="Lai Q."/>
            <person name="Li C."/>
            <person name="Shao Z."/>
        </authorList>
    </citation>
    <scope>NUCLEOTIDE SEQUENCE [LARGE SCALE GENOMIC DNA]</scope>
    <source>
        <strain evidence="2">ck-I2-15</strain>
    </source>
</reference>
<evidence type="ECO:0000313" key="1">
    <source>
        <dbReference type="EMBL" id="EKF56352.1"/>
    </source>
</evidence>
<dbReference type="OrthoDB" id="1159446at2"/>
<sequence>MRNILFLVLTLLIFSCDDGDFIIEEFSFDSTEIDNACGQLTLYKISETGTEALILELNGNDGSFLSNIENQVDTTRFTINNTSVKVLYRIFDDKVSSDYFCQNIPPTTPQVTEEWYARSGTIQVVTTLIEDDEDGIPFTDEGAVVLEDGTIDKANSQNTDGDAFPDYLDLDDDGDNVPTSEEIDIVDGVPVFRDTDGDGIPNHLDPDDDNDGILTIDEDLNGDGNPANDTTIIDGVAVPNYLTSVTAVAGTNEIIKRKNSYKQIYTNVISFVDGFQLENGSEEIKYDVEEYIFGTYIIENPVNE</sequence>
<gene>
    <name evidence="1" type="ORF">I215_02478</name>
</gene>
<dbReference type="AlphaFoldDB" id="K2QND5"/>
<accession>K2QND5</accession>
<name>K2QND5_9FLAO</name>
<dbReference type="RefSeq" id="WP_008990371.1">
    <property type="nucleotide sequence ID" value="NZ_AMSG01000002.1"/>
</dbReference>
<dbReference type="Proteomes" id="UP000007364">
    <property type="component" value="Unassembled WGS sequence"/>
</dbReference>
<dbReference type="EMBL" id="AMSG01000002">
    <property type="protein sequence ID" value="EKF56352.1"/>
    <property type="molecule type" value="Genomic_DNA"/>
</dbReference>
<dbReference type="PROSITE" id="PS51257">
    <property type="entry name" value="PROKAR_LIPOPROTEIN"/>
    <property type="match status" value="1"/>
</dbReference>
<dbReference type="eggNOG" id="COG0545">
    <property type="taxonomic scope" value="Bacteria"/>
</dbReference>
<evidence type="ECO:0008006" key="3">
    <source>
        <dbReference type="Google" id="ProtNLM"/>
    </source>
</evidence>
<evidence type="ECO:0000313" key="2">
    <source>
        <dbReference type="Proteomes" id="UP000007364"/>
    </source>
</evidence>
<protein>
    <recommendedName>
        <fullName evidence="3">Calcium-binding protein</fullName>
    </recommendedName>
</protein>
<keyword evidence="2" id="KW-1185">Reference proteome</keyword>
<proteinExistence type="predicted"/>